<dbReference type="GO" id="GO:0043161">
    <property type="term" value="P:proteasome-mediated ubiquitin-dependent protein catabolic process"/>
    <property type="evidence" value="ECO:0007669"/>
    <property type="project" value="TreeGrafter"/>
</dbReference>
<dbReference type="GO" id="GO:0005773">
    <property type="term" value="C:vacuole"/>
    <property type="evidence" value="ECO:0007669"/>
    <property type="project" value="GOC"/>
</dbReference>
<dbReference type="GO" id="GO:0006623">
    <property type="term" value="P:protein targeting to vacuole"/>
    <property type="evidence" value="ECO:0007669"/>
    <property type="project" value="TreeGrafter"/>
</dbReference>
<dbReference type="PANTHER" id="PTHR14534">
    <property type="entry name" value="VACUOLAR IMPORT AND DEGRADATION PROTEIN 24"/>
    <property type="match status" value="1"/>
</dbReference>
<accession>A0A9W8E2M9</accession>
<feature type="region of interest" description="Disordered" evidence="2">
    <location>
        <begin position="206"/>
        <end position="244"/>
    </location>
</feature>
<comment type="similarity">
    <text evidence="1">Belongs to the GID4/VID24 family.</text>
</comment>
<evidence type="ECO:0000256" key="2">
    <source>
        <dbReference type="SAM" id="MobiDB-lite"/>
    </source>
</evidence>
<comment type="caution">
    <text evidence="3">The sequence shown here is derived from an EMBL/GenBank/DDBJ whole genome shotgun (WGS) entry which is preliminary data.</text>
</comment>
<feature type="compositionally biased region" description="Low complexity" evidence="2">
    <location>
        <begin position="139"/>
        <end position="163"/>
    </location>
</feature>
<feature type="compositionally biased region" description="Basic residues" evidence="2">
    <location>
        <begin position="483"/>
        <end position="493"/>
    </location>
</feature>
<keyword evidence="4" id="KW-1185">Reference proteome</keyword>
<evidence type="ECO:0000313" key="4">
    <source>
        <dbReference type="Proteomes" id="UP001150569"/>
    </source>
</evidence>
<dbReference type="PANTHER" id="PTHR14534:SF3">
    <property type="entry name" value="GID COMPLEX SUBUNIT 4 HOMOLOG"/>
    <property type="match status" value="1"/>
</dbReference>
<feature type="region of interest" description="Disordered" evidence="2">
    <location>
        <begin position="473"/>
        <end position="531"/>
    </location>
</feature>
<sequence>MPRRFPSQRQSRRSHRPWAPSEQLRIRPPRRTSAADDSGPVTFQSEIEVNFPTASRARPLRSPSDDPPSDADEAWPVYAMNNSAAWLYARDMDHADVDLMDMDAAGDSLRHMMDVVAAEELAGQQGRRNGSSAALAQTGDSHSGSDTNSSGSSSGSGYSEGSSTADDRLPTNYELGIQILNMARELAPSDSEAEANAGIDRHRGYGLSYSSSSETETDVVPPADPRELGRLDQRPLLGRSRRLPAAGPSLRATIDTLTRGGQAYSSLTRSLVAGASDSSDASSPTRSPQLPTIRDNAGRPGSNLPENLRDRMIFPSNPTITLRRGGSRHLTDPSSAPSRGSGNDSPGSEDSLTGYRFALSTHPPATQQPARDGPVNETDRMHSRDQLRGMAPATAAYRSMIARLQAGADNLSHTTRSGTGVPALLNGRPDAVNSSVWEALYRANRRGSGNEEDTPRYRQNRHHLRTRALLAGEAQTNPARRSPFVHRHGRSLRPHQTTEDLVHKTPAGGRTEGPARPLPVPHPTSECSFLRPGARFRGKQATDQGPPYDFGELSEWEVRVTIDRVDHARGWLAGTMQSVDVPKASSSKVTTYWDGEILDFKTRGLHTRKWHATSANDRTMWLLFRALRPLAHGHPGERLEAFTPALLREVDQDYILMRWKERFFTDCTQADNSLTIAGFYYICMRRRDGAIQGYYHDHQCRPYQHLRLKPDKAGGSGQTFPALTIA</sequence>
<proteinExistence type="inferred from homology"/>
<evidence type="ECO:0000256" key="1">
    <source>
        <dbReference type="ARBA" id="ARBA00061469"/>
    </source>
</evidence>
<reference evidence="3" key="1">
    <citation type="submission" date="2022-07" db="EMBL/GenBank/DDBJ databases">
        <title>Phylogenomic reconstructions and comparative analyses of Kickxellomycotina fungi.</title>
        <authorList>
            <person name="Reynolds N.K."/>
            <person name="Stajich J.E."/>
            <person name="Barry K."/>
            <person name="Grigoriev I.V."/>
            <person name="Crous P."/>
            <person name="Smith M.E."/>
        </authorList>
    </citation>
    <scope>NUCLEOTIDE SEQUENCE</scope>
    <source>
        <strain evidence="3">RSA 861</strain>
    </source>
</reference>
<evidence type="ECO:0008006" key="5">
    <source>
        <dbReference type="Google" id="ProtNLM"/>
    </source>
</evidence>
<dbReference type="InterPro" id="IPR018618">
    <property type="entry name" value="GID4/10-like"/>
</dbReference>
<name>A0A9W8E2M9_9FUNG</name>
<dbReference type="GO" id="GO:0007039">
    <property type="term" value="P:protein catabolic process in the vacuole"/>
    <property type="evidence" value="ECO:0007669"/>
    <property type="project" value="TreeGrafter"/>
</dbReference>
<feature type="compositionally biased region" description="Polar residues" evidence="2">
    <location>
        <begin position="126"/>
        <end position="135"/>
    </location>
</feature>
<feature type="compositionally biased region" description="Polar residues" evidence="2">
    <location>
        <begin position="332"/>
        <end position="351"/>
    </location>
</feature>
<gene>
    <name evidence="3" type="ORF">IWQ60_001313</name>
</gene>
<dbReference type="Pfam" id="PF09783">
    <property type="entry name" value="Vac_ImportDeg"/>
    <property type="match status" value="1"/>
</dbReference>
<protein>
    <recommendedName>
        <fullName evidence="5">Vacuolar import and degradation protein-domain-containing protein</fullName>
    </recommendedName>
</protein>
<dbReference type="EMBL" id="JANBPT010000041">
    <property type="protein sequence ID" value="KAJ1929258.1"/>
    <property type="molecule type" value="Genomic_DNA"/>
</dbReference>
<dbReference type="AlphaFoldDB" id="A0A9W8E2M9"/>
<feature type="compositionally biased region" description="Basic and acidic residues" evidence="2">
    <location>
        <begin position="224"/>
        <end position="233"/>
    </location>
</feature>
<organism evidence="3 4">
    <name type="scientific">Tieghemiomyces parasiticus</name>
    <dbReference type="NCBI Taxonomy" id="78921"/>
    <lineage>
        <taxon>Eukaryota</taxon>
        <taxon>Fungi</taxon>
        <taxon>Fungi incertae sedis</taxon>
        <taxon>Zoopagomycota</taxon>
        <taxon>Kickxellomycotina</taxon>
        <taxon>Dimargaritomycetes</taxon>
        <taxon>Dimargaritales</taxon>
        <taxon>Dimargaritaceae</taxon>
        <taxon>Tieghemiomyces</taxon>
    </lineage>
</organism>
<evidence type="ECO:0000313" key="3">
    <source>
        <dbReference type="EMBL" id="KAJ1929258.1"/>
    </source>
</evidence>
<dbReference type="GO" id="GO:0034657">
    <property type="term" value="C:GID complex"/>
    <property type="evidence" value="ECO:0007669"/>
    <property type="project" value="TreeGrafter"/>
</dbReference>
<dbReference type="GO" id="GO:0045721">
    <property type="term" value="P:negative regulation of gluconeogenesis"/>
    <property type="evidence" value="ECO:0007669"/>
    <property type="project" value="TreeGrafter"/>
</dbReference>
<dbReference type="OrthoDB" id="62at2759"/>
<feature type="region of interest" description="Disordered" evidence="2">
    <location>
        <begin position="1"/>
        <end position="75"/>
    </location>
</feature>
<dbReference type="Proteomes" id="UP001150569">
    <property type="component" value="Unassembled WGS sequence"/>
</dbReference>
<feature type="region of interest" description="Disordered" evidence="2">
    <location>
        <begin position="123"/>
        <end position="169"/>
    </location>
</feature>
<feature type="region of interest" description="Disordered" evidence="2">
    <location>
        <begin position="275"/>
        <end position="385"/>
    </location>
</feature>